<dbReference type="EMBL" id="HG792017">
    <property type="protein sequence ID" value="CDM33893.1"/>
    <property type="molecule type" value="Genomic_DNA"/>
</dbReference>
<evidence type="ECO:0000313" key="2">
    <source>
        <dbReference type="Proteomes" id="UP000030686"/>
    </source>
</evidence>
<name>W6QB36_PENRF</name>
<dbReference type="Proteomes" id="UP000030686">
    <property type="component" value="Unassembled WGS sequence"/>
</dbReference>
<evidence type="ECO:0000313" key="1">
    <source>
        <dbReference type="EMBL" id="CDM33893.1"/>
    </source>
</evidence>
<gene>
    <name evidence="1" type="ORF">PROQFM164_S03g000617</name>
</gene>
<sequence>MVDEDGTYCVQLTKLVGSCFDRARGCGDVASSEIALAQIHWPSALQAMIYKS</sequence>
<dbReference type="AlphaFoldDB" id="W6QB36"/>
<keyword evidence="2" id="KW-1185">Reference proteome</keyword>
<accession>W6QB36</accession>
<protein>
    <submittedName>
        <fullName evidence="1">Genomic scaffold, ProqFM164S03</fullName>
    </submittedName>
</protein>
<organism evidence="1 2">
    <name type="scientific">Penicillium roqueforti (strain FM164)</name>
    <dbReference type="NCBI Taxonomy" id="1365484"/>
    <lineage>
        <taxon>Eukaryota</taxon>
        <taxon>Fungi</taxon>
        <taxon>Dikarya</taxon>
        <taxon>Ascomycota</taxon>
        <taxon>Pezizomycotina</taxon>
        <taxon>Eurotiomycetes</taxon>
        <taxon>Eurotiomycetidae</taxon>
        <taxon>Eurotiales</taxon>
        <taxon>Aspergillaceae</taxon>
        <taxon>Penicillium</taxon>
    </lineage>
</organism>
<reference evidence="1" key="1">
    <citation type="journal article" date="2014" name="Nat. Commun.">
        <title>Multiple recent horizontal transfers of a large genomic region in cheese making fungi.</title>
        <authorList>
            <person name="Cheeseman K."/>
            <person name="Ropars J."/>
            <person name="Renault P."/>
            <person name="Dupont J."/>
            <person name="Gouzy J."/>
            <person name="Branca A."/>
            <person name="Abraham A.L."/>
            <person name="Ceppi M."/>
            <person name="Conseiller E."/>
            <person name="Debuchy R."/>
            <person name="Malagnac F."/>
            <person name="Goarin A."/>
            <person name="Silar P."/>
            <person name="Lacoste S."/>
            <person name="Sallet E."/>
            <person name="Bensimon A."/>
            <person name="Giraud T."/>
            <person name="Brygoo Y."/>
        </authorList>
    </citation>
    <scope>NUCLEOTIDE SEQUENCE [LARGE SCALE GENOMIC DNA]</scope>
    <source>
        <strain evidence="1">FM164</strain>
    </source>
</reference>
<dbReference type="OrthoDB" id="10440474at2759"/>
<proteinExistence type="predicted"/>